<organism evidence="7 8">
    <name type="scientific">Kushneria sinocarnis</name>
    <dbReference type="NCBI Taxonomy" id="595502"/>
    <lineage>
        <taxon>Bacteria</taxon>
        <taxon>Pseudomonadati</taxon>
        <taxon>Pseudomonadota</taxon>
        <taxon>Gammaproteobacteria</taxon>
        <taxon>Oceanospirillales</taxon>
        <taxon>Halomonadaceae</taxon>
        <taxon>Kushneria</taxon>
    </lineage>
</organism>
<dbReference type="Pfam" id="PF07992">
    <property type="entry name" value="Pyr_redox_2"/>
    <property type="match status" value="1"/>
</dbReference>
<evidence type="ECO:0000313" key="8">
    <source>
        <dbReference type="Proteomes" id="UP000281975"/>
    </source>
</evidence>
<dbReference type="SUPFAM" id="SSF51905">
    <property type="entry name" value="FAD/NAD(P)-binding domain"/>
    <property type="match status" value="2"/>
</dbReference>
<feature type="domain" description="FAD/NAD(P)-binding" evidence="5">
    <location>
        <begin position="12"/>
        <end position="288"/>
    </location>
</feature>
<name>A0A420WUA0_9GAMM</name>
<dbReference type="PANTHER" id="PTHR43429">
    <property type="entry name" value="PYRIDINE NUCLEOTIDE-DISULFIDE OXIDOREDUCTASE DOMAIN-CONTAINING"/>
    <property type="match status" value="1"/>
</dbReference>
<comment type="caution">
    <text evidence="7">The sequence shown here is derived from an EMBL/GenBank/DDBJ whole genome shotgun (WGS) entry which is preliminary data.</text>
</comment>
<dbReference type="RefSeq" id="WP_121173367.1">
    <property type="nucleotide sequence ID" value="NZ_RBIN01000007.1"/>
</dbReference>
<dbReference type="EMBL" id="RBIN01000007">
    <property type="protein sequence ID" value="RKQ97021.1"/>
    <property type="molecule type" value="Genomic_DNA"/>
</dbReference>
<dbReference type="AlphaFoldDB" id="A0A420WUA0"/>
<dbReference type="PANTHER" id="PTHR43429:SF3">
    <property type="entry name" value="NITRITE REDUCTASE [NAD(P)H]"/>
    <property type="match status" value="1"/>
</dbReference>
<dbReference type="PRINTS" id="PR00411">
    <property type="entry name" value="PNDRDTASEI"/>
</dbReference>
<dbReference type="Pfam" id="PF18267">
    <property type="entry name" value="Rubredoxin_C"/>
    <property type="match status" value="1"/>
</dbReference>
<dbReference type="PRINTS" id="PR00368">
    <property type="entry name" value="FADPNR"/>
</dbReference>
<dbReference type="OrthoDB" id="9768666at2"/>
<dbReference type="InterPro" id="IPR041575">
    <property type="entry name" value="Rubredoxin_C"/>
</dbReference>
<comment type="cofactor">
    <cofactor evidence="1">
        <name>FAD</name>
        <dbReference type="ChEBI" id="CHEBI:57692"/>
    </cofactor>
</comment>
<gene>
    <name evidence="7" type="ORF">C7446_2437</name>
</gene>
<accession>A0A420WUA0</accession>
<dbReference type="InterPro" id="IPR036188">
    <property type="entry name" value="FAD/NAD-bd_sf"/>
</dbReference>
<evidence type="ECO:0000313" key="7">
    <source>
        <dbReference type="EMBL" id="RKQ97021.1"/>
    </source>
</evidence>
<dbReference type="Gene3D" id="3.50.50.60">
    <property type="entry name" value="FAD/NAD(P)-binding domain"/>
    <property type="match status" value="2"/>
</dbReference>
<evidence type="ECO:0000259" key="6">
    <source>
        <dbReference type="Pfam" id="PF18267"/>
    </source>
</evidence>
<sequence>MTTHASRPEEQRLVIVGNGMATHRLLERLIRREARPGHIRVFGDEPQPAYNRLMLSPLLAGEIEHEAIALREANWYAEHAITLHCTERVIGLDRHLHEVVTAGGERYGYDRLILATGSRPRLFDLPGAGLEGIHGFRTTTDVATLAEARRHGRHAVVVGGGLLGLEAAEGLRKRGMAVTVVHRGATLMNRQLDRHAATLLADELSGRGLQLRLQRQPRRYEGNARGRVQQVVLDNGERLAADLVVMAAGIVPNAELGFEAGLAGDHAIAVDDTLTTSDPAISALGECCEFEGSTFGLVEPIWAQVEVLVDCLCGLDNRYSLSPTATRLKISGIDLYSFGPLDPGPEDEVLRYVDAEHGDYRRLILRHNVLVGAVLYGDTRDGPWYFQQSLEQRDLTRCRDTLLFGATDATQQLEEAA</sequence>
<evidence type="ECO:0000259" key="5">
    <source>
        <dbReference type="Pfam" id="PF07992"/>
    </source>
</evidence>
<evidence type="ECO:0000256" key="4">
    <source>
        <dbReference type="ARBA" id="ARBA00022827"/>
    </source>
</evidence>
<dbReference type="Proteomes" id="UP000281975">
    <property type="component" value="Unassembled WGS sequence"/>
</dbReference>
<protein>
    <submittedName>
        <fullName evidence="7">Assimilatory nitrate reductase (NADH) beta subunit</fullName>
    </submittedName>
</protein>
<dbReference type="GO" id="GO:0016491">
    <property type="term" value="F:oxidoreductase activity"/>
    <property type="evidence" value="ECO:0007669"/>
    <property type="project" value="InterPro"/>
</dbReference>
<proteinExistence type="inferred from homology"/>
<keyword evidence="4" id="KW-0274">FAD</keyword>
<evidence type="ECO:0000256" key="1">
    <source>
        <dbReference type="ARBA" id="ARBA00001974"/>
    </source>
</evidence>
<evidence type="ECO:0000256" key="2">
    <source>
        <dbReference type="ARBA" id="ARBA00006442"/>
    </source>
</evidence>
<evidence type="ECO:0000256" key="3">
    <source>
        <dbReference type="ARBA" id="ARBA00022630"/>
    </source>
</evidence>
<keyword evidence="3" id="KW-0285">Flavoprotein</keyword>
<dbReference type="Gene3D" id="3.30.390.30">
    <property type="match status" value="1"/>
</dbReference>
<keyword evidence="8" id="KW-1185">Reference proteome</keyword>
<feature type="domain" description="NADH-rubredoxin oxidoreductase C-terminal" evidence="6">
    <location>
        <begin position="325"/>
        <end position="385"/>
    </location>
</feature>
<reference evidence="7 8" key="1">
    <citation type="submission" date="2018-10" db="EMBL/GenBank/DDBJ databases">
        <title>Genomic Encyclopedia of Type Strains, Phase IV (KMG-IV): sequencing the most valuable type-strain genomes for metagenomic binning, comparative biology and taxonomic classification.</title>
        <authorList>
            <person name="Goeker M."/>
        </authorList>
    </citation>
    <scope>NUCLEOTIDE SEQUENCE [LARGE SCALE GENOMIC DNA]</scope>
    <source>
        <strain evidence="7 8">DSM 23229</strain>
    </source>
</reference>
<dbReference type="InterPro" id="IPR050260">
    <property type="entry name" value="FAD-bd_OxRdtase"/>
</dbReference>
<dbReference type="InterPro" id="IPR023753">
    <property type="entry name" value="FAD/NAD-binding_dom"/>
</dbReference>
<comment type="similarity">
    <text evidence="2">Belongs to the FAD-dependent oxidoreductase family.</text>
</comment>
<dbReference type="InterPro" id="IPR016156">
    <property type="entry name" value="FAD/NAD-linked_Rdtase_dimer_sf"/>
</dbReference>